<reference evidence="1" key="2">
    <citation type="submission" date="2011-01" db="EMBL/GenBank/DDBJ databases">
        <title>The Non-contiguous Finished genome of Clostridium papyrosolvens.</title>
        <authorList>
            <person name="Lucas S."/>
            <person name="Copeland A."/>
            <person name="Lapidus A."/>
            <person name="Cheng J.-F."/>
            <person name="Goodwin L."/>
            <person name="Pitluck S."/>
            <person name="Misra M."/>
            <person name="Chertkov O."/>
            <person name="Detter J.C."/>
            <person name="Han C."/>
            <person name="Tapia R."/>
            <person name="Land M."/>
            <person name="Hauser L."/>
            <person name="Kyrpides N."/>
            <person name="Ivanova N."/>
            <person name="Pagani I."/>
            <person name="Mouttaki H."/>
            <person name="He Z."/>
            <person name="Zhou J."/>
            <person name="Hemme C.L."/>
            <person name="Woyke T."/>
        </authorList>
    </citation>
    <scope>NUCLEOTIDE SEQUENCE [LARGE SCALE GENOMIC DNA]</scope>
    <source>
        <strain evidence="1">DSM 2782</strain>
    </source>
</reference>
<dbReference type="EMBL" id="ACXX02000003">
    <property type="protein sequence ID" value="EGD48451.1"/>
    <property type="molecule type" value="Genomic_DNA"/>
</dbReference>
<name>F1TAA8_9FIRM</name>
<dbReference type="Proteomes" id="UP000003860">
    <property type="component" value="Unassembled WGS sequence"/>
</dbReference>
<evidence type="ECO:0000313" key="1">
    <source>
        <dbReference type="EMBL" id="EGD48451.1"/>
    </source>
</evidence>
<reference evidence="1" key="1">
    <citation type="submission" date="2009-07" db="EMBL/GenBank/DDBJ databases">
        <authorList>
            <consortium name="US DOE Joint Genome Institute (JGI-PGF)"/>
            <person name="Lucas S."/>
            <person name="Copeland A."/>
            <person name="Lapidus A."/>
            <person name="Glavina del Rio T."/>
            <person name="Tice H."/>
            <person name="Bruce D."/>
            <person name="Goodwin L."/>
            <person name="Pitluck S."/>
            <person name="Larimer F."/>
            <person name="Land M.L."/>
            <person name="Mouttaki H."/>
            <person name="He Z."/>
            <person name="Zhou J."/>
            <person name="Hemme C.L."/>
        </authorList>
    </citation>
    <scope>NUCLEOTIDE SEQUENCE [LARGE SCALE GENOMIC DNA]</scope>
    <source>
        <strain evidence="1">DSM 2782</strain>
    </source>
</reference>
<sequence length="77" mass="8906">MKKVFVQLDATFSPSGELIPVSFVWEDGSKYIIDKVYDYKKAASLKVGGQGIRYRCRVMGKEVFIFFEEGRWFVEGK</sequence>
<dbReference type="STRING" id="588581.Cpap_2872"/>
<organism evidence="1 2">
    <name type="scientific">Ruminiclostridium papyrosolvens DSM 2782</name>
    <dbReference type="NCBI Taxonomy" id="588581"/>
    <lineage>
        <taxon>Bacteria</taxon>
        <taxon>Bacillati</taxon>
        <taxon>Bacillota</taxon>
        <taxon>Clostridia</taxon>
        <taxon>Eubacteriales</taxon>
        <taxon>Oscillospiraceae</taxon>
        <taxon>Ruminiclostridium</taxon>
    </lineage>
</organism>
<accession>F1TAA8</accession>
<evidence type="ECO:0000313" key="2">
    <source>
        <dbReference type="Proteomes" id="UP000003860"/>
    </source>
</evidence>
<protein>
    <submittedName>
        <fullName evidence="1">Uncharacterized protein</fullName>
    </submittedName>
</protein>
<keyword evidence="2" id="KW-1185">Reference proteome</keyword>
<gene>
    <name evidence="1" type="ORF">Cpap_2872</name>
</gene>
<dbReference type="AlphaFoldDB" id="F1TAA8"/>
<dbReference type="eggNOG" id="ENOG5033098">
    <property type="taxonomic scope" value="Bacteria"/>
</dbReference>
<comment type="caution">
    <text evidence="1">The sequence shown here is derived from an EMBL/GenBank/DDBJ whole genome shotgun (WGS) entry which is preliminary data.</text>
</comment>
<dbReference type="RefSeq" id="WP_004617490.1">
    <property type="nucleotide sequence ID" value="NZ_ACXX02000003.1"/>
</dbReference>
<proteinExistence type="predicted"/>
<dbReference type="OrthoDB" id="1683857at2"/>